<organism evidence="1 2">
    <name type="scientific">Tenebrio molitor</name>
    <name type="common">Yellow mealworm beetle</name>
    <dbReference type="NCBI Taxonomy" id="7067"/>
    <lineage>
        <taxon>Eukaryota</taxon>
        <taxon>Metazoa</taxon>
        <taxon>Ecdysozoa</taxon>
        <taxon>Arthropoda</taxon>
        <taxon>Hexapoda</taxon>
        <taxon>Insecta</taxon>
        <taxon>Pterygota</taxon>
        <taxon>Neoptera</taxon>
        <taxon>Endopterygota</taxon>
        <taxon>Coleoptera</taxon>
        <taxon>Polyphaga</taxon>
        <taxon>Cucujiformia</taxon>
        <taxon>Tenebrionidae</taxon>
        <taxon>Tenebrio</taxon>
    </lineage>
</organism>
<evidence type="ECO:0000313" key="2">
    <source>
        <dbReference type="Proteomes" id="UP000719412"/>
    </source>
</evidence>
<comment type="caution">
    <text evidence="1">The sequence shown here is derived from an EMBL/GenBank/DDBJ whole genome shotgun (WGS) entry which is preliminary data.</text>
</comment>
<accession>A0A8J6LF18</accession>
<name>A0A8J6LF18_TENMO</name>
<dbReference type="InterPro" id="IPR036397">
    <property type="entry name" value="RNaseH_sf"/>
</dbReference>
<reference evidence="1" key="1">
    <citation type="journal article" date="2020" name="J Insects Food Feed">
        <title>The yellow mealworm (Tenebrio molitor) genome: a resource for the emerging insects as food and feed industry.</title>
        <authorList>
            <person name="Eriksson T."/>
            <person name="Andere A."/>
            <person name="Kelstrup H."/>
            <person name="Emery V."/>
            <person name="Picard C."/>
        </authorList>
    </citation>
    <scope>NUCLEOTIDE SEQUENCE</scope>
    <source>
        <strain evidence="1">Stoneville</strain>
        <tissue evidence="1">Whole head</tissue>
    </source>
</reference>
<protein>
    <submittedName>
        <fullName evidence="1">Uncharacterized protein</fullName>
    </submittedName>
</protein>
<gene>
    <name evidence="1" type="ORF">GEV33_002177</name>
</gene>
<dbReference type="GO" id="GO:0003676">
    <property type="term" value="F:nucleic acid binding"/>
    <property type="evidence" value="ECO:0007669"/>
    <property type="project" value="InterPro"/>
</dbReference>
<dbReference type="PANTHER" id="PTHR46060:SF1">
    <property type="entry name" value="MARINER MOS1 TRANSPOSASE-LIKE PROTEIN"/>
    <property type="match status" value="1"/>
</dbReference>
<evidence type="ECO:0000313" key="1">
    <source>
        <dbReference type="EMBL" id="KAH0820614.1"/>
    </source>
</evidence>
<proteinExistence type="predicted"/>
<dbReference type="AlphaFoldDB" id="A0A8J6LF18"/>
<dbReference type="EMBL" id="JABDTM020011385">
    <property type="protein sequence ID" value="KAH0820614.1"/>
    <property type="molecule type" value="Genomic_DNA"/>
</dbReference>
<dbReference type="Proteomes" id="UP000719412">
    <property type="component" value="Unassembled WGS sequence"/>
</dbReference>
<reference evidence="1" key="2">
    <citation type="submission" date="2021-08" db="EMBL/GenBank/DDBJ databases">
        <authorList>
            <person name="Eriksson T."/>
        </authorList>
    </citation>
    <scope>NUCLEOTIDE SEQUENCE</scope>
    <source>
        <strain evidence="1">Stoneville</strain>
        <tissue evidence="1">Whole head</tissue>
    </source>
</reference>
<dbReference type="Gene3D" id="3.30.420.10">
    <property type="entry name" value="Ribonuclease H-like superfamily/Ribonuclease H"/>
    <property type="match status" value="1"/>
</dbReference>
<dbReference type="PANTHER" id="PTHR46060">
    <property type="entry name" value="MARINER MOS1 TRANSPOSASE-LIKE PROTEIN"/>
    <property type="match status" value="1"/>
</dbReference>
<dbReference type="InterPro" id="IPR052709">
    <property type="entry name" value="Transposase-MT_Hybrid"/>
</dbReference>
<keyword evidence="2" id="KW-1185">Reference proteome</keyword>
<sequence length="123" mass="14322">MLHEDLEINKVSARWIPKFLNAEQKLYRQHICQENFGALADDEEHSSKIITGDETWVYHWDPPTKQESMQWVQQASRQVREVIDECGSVEMEHPLYSPDVIPSDTYLLPKLNKALEGTAFFFG</sequence>